<dbReference type="AlphaFoldDB" id="A0AAN9LKQ7"/>
<evidence type="ECO:0000313" key="1">
    <source>
        <dbReference type="EMBL" id="KAK7335893.1"/>
    </source>
</evidence>
<accession>A0AAN9LKQ7</accession>
<dbReference type="EMBL" id="JAYMYR010000010">
    <property type="protein sequence ID" value="KAK7335893.1"/>
    <property type="molecule type" value="Genomic_DNA"/>
</dbReference>
<keyword evidence="2" id="KW-1185">Reference proteome</keyword>
<sequence>MTSPMILLMTRSLTSQKAVLSTHAEIKHEQMYLSQADNGRVRFNTFSAQAYTTNSNTSRECRPNPTHYSKRSEKTNISIVLTYKLFTR</sequence>
<comment type="caution">
    <text evidence="1">The sequence shown here is derived from an EMBL/GenBank/DDBJ whole genome shotgun (WGS) entry which is preliminary data.</text>
</comment>
<protein>
    <submittedName>
        <fullName evidence="1">Uncharacterized protein</fullName>
    </submittedName>
</protein>
<name>A0AAN9LKQ7_PHACN</name>
<gene>
    <name evidence="1" type="ORF">VNO80_28010</name>
</gene>
<evidence type="ECO:0000313" key="2">
    <source>
        <dbReference type="Proteomes" id="UP001374584"/>
    </source>
</evidence>
<dbReference type="Proteomes" id="UP001374584">
    <property type="component" value="Unassembled WGS sequence"/>
</dbReference>
<reference evidence="1 2" key="1">
    <citation type="submission" date="2024-01" db="EMBL/GenBank/DDBJ databases">
        <title>The genomes of 5 underutilized Papilionoideae crops provide insights into root nodulation and disease resistanc.</title>
        <authorList>
            <person name="Jiang F."/>
        </authorList>
    </citation>
    <scope>NUCLEOTIDE SEQUENCE [LARGE SCALE GENOMIC DNA]</scope>
    <source>
        <strain evidence="1">JINMINGXINNONG_FW02</strain>
        <tissue evidence="1">Leaves</tissue>
    </source>
</reference>
<proteinExistence type="predicted"/>
<organism evidence="1 2">
    <name type="scientific">Phaseolus coccineus</name>
    <name type="common">Scarlet runner bean</name>
    <name type="synonym">Phaseolus multiflorus</name>
    <dbReference type="NCBI Taxonomy" id="3886"/>
    <lineage>
        <taxon>Eukaryota</taxon>
        <taxon>Viridiplantae</taxon>
        <taxon>Streptophyta</taxon>
        <taxon>Embryophyta</taxon>
        <taxon>Tracheophyta</taxon>
        <taxon>Spermatophyta</taxon>
        <taxon>Magnoliopsida</taxon>
        <taxon>eudicotyledons</taxon>
        <taxon>Gunneridae</taxon>
        <taxon>Pentapetalae</taxon>
        <taxon>rosids</taxon>
        <taxon>fabids</taxon>
        <taxon>Fabales</taxon>
        <taxon>Fabaceae</taxon>
        <taxon>Papilionoideae</taxon>
        <taxon>50 kb inversion clade</taxon>
        <taxon>NPAAA clade</taxon>
        <taxon>indigoferoid/millettioid clade</taxon>
        <taxon>Phaseoleae</taxon>
        <taxon>Phaseolus</taxon>
    </lineage>
</organism>